<gene>
    <name evidence="1" type="ORF">ATPR_2427</name>
</gene>
<dbReference type="EMBL" id="BABS01000090">
    <property type="protein sequence ID" value="GAA09423.1"/>
    <property type="molecule type" value="Genomic_DNA"/>
</dbReference>
<protein>
    <submittedName>
        <fullName evidence="1">Uncharacterized protein</fullName>
    </submittedName>
</protein>
<organism evidence="1">
    <name type="scientific">Acetobacter tropicalis NBRC 101654</name>
    <dbReference type="NCBI Taxonomy" id="749388"/>
    <lineage>
        <taxon>Bacteria</taxon>
        <taxon>Pseudomonadati</taxon>
        <taxon>Pseudomonadota</taxon>
        <taxon>Alphaproteobacteria</taxon>
        <taxon>Acetobacterales</taxon>
        <taxon>Acetobacteraceae</taxon>
        <taxon>Acetobacter</taxon>
    </lineage>
</organism>
<sequence>MSVFTACQYHNCTSRAGLIFNNANAIELIFIYEPERVDPKTFHPTPYKIDIYSDKTKTIDTNVIRGIGASDLTKDTI</sequence>
<name>F7VGC8_9PROT</name>
<comment type="caution">
    <text evidence="1">The sequence shown here is derived from an EMBL/GenBank/DDBJ whole genome shotgun (WGS) entry which is preliminary data.</text>
</comment>
<dbReference type="AlphaFoldDB" id="F7VGC8"/>
<dbReference type="Proteomes" id="UP000004319">
    <property type="component" value="Unassembled WGS sequence"/>
</dbReference>
<reference evidence="1" key="1">
    <citation type="journal article" date="2011" name="Biochem. Biophys. Res. Commun.">
        <title>Increased number of Arginine-based salt bridges contributes to the thermotolerance of thermotolerant acetic acid bacteria, Acetobacter tropicalis SKU1100.</title>
        <authorList>
            <person name="Matsutani M."/>
            <person name="Hirakawa H."/>
            <person name="Nishikura M."/>
            <person name="Soemphol W."/>
            <person name="Ali I.A.I."/>
            <person name="Yakushi T."/>
            <person name="Matsushita K."/>
        </authorList>
    </citation>
    <scope>NUCLEOTIDE SEQUENCE [LARGE SCALE GENOMIC DNA]</scope>
    <source>
        <strain evidence="1">NBRC 101654</strain>
    </source>
</reference>
<evidence type="ECO:0000313" key="1">
    <source>
        <dbReference type="EMBL" id="GAA09423.1"/>
    </source>
</evidence>
<accession>F7VGC8</accession>
<proteinExistence type="predicted"/>